<name>A0AAV2GNM5_9ROSI</name>
<keyword evidence="4" id="KW-1185">Reference proteome</keyword>
<dbReference type="Pfam" id="PF14111">
    <property type="entry name" value="DUF4283"/>
    <property type="match status" value="1"/>
</dbReference>
<accession>A0AAV2GNM5</accession>
<evidence type="ECO:0000259" key="2">
    <source>
        <dbReference type="Pfam" id="PF14111"/>
    </source>
</evidence>
<evidence type="ECO:0000313" key="4">
    <source>
        <dbReference type="Proteomes" id="UP001497516"/>
    </source>
</evidence>
<dbReference type="Proteomes" id="UP001497516">
    <property type="component" value="Chromosome 9"/>
</dbReference>
<reference evidence="3 4" key="1">
    <citation type="submission" date="2024-04" db="EMBL/GenBank/DDBJ databases">
        <authorList>
            <person name="Fracassetti M."/>
        </authorList>
    </citation>
    <scope>NUCLEOTIDE SEQUENCE [LARGE SCALE GENOMIC DNA]</scope>
</reference>
<proteinExistence type="predicted"/>
<gene>
    <name evidence="3" type="ORF">LTRI10_LOCUS51582</name>
</gene>
<sequence>MADNAWYVAESDTEDVHEAMREEDLDEEVPEEDDPHCPIIPFNDMEKARYRRKWRSALIVKVLGRTFPFPVLSKRLETLWAKHGGLQISSMSFGFYVVRFTSQMDYEQAAVAVLG</sequence>
<organism evidence="3 4">
    <name type="scientific">Linum trigynum</name>
    <dbReference type="NCBI Taxonomy" id="586398"/>
    <lineage>
        <taxon>Eukaryota</taxon>
        <taxon>Viridiplantae</taxon>
        <taxon>Streptophyta</taxon>
        <taxon>Embryophyta</taxon>
        <taxon>Tracheophyta</taxon>
        <taxon>Spermatophyta</taxon>
        <taxon>Magnoliopsida</taxon>
        <taxon>eudicotyledons</taxon>
        <taxon>Gunneridae</taxon>
        <taxon>Pentapetalae</taxon>
        <taxon>rosids</taxon>
        <taxon>fabids</taxon>
        <taxon>Malpighiales</taxon>
        <taxon>Linaceae</taxon>
        <taxon>Linum</taxon>
    </lineage>
</organism>
<feature type="domain" description="DUF4283" evidence="2">
    <location>
        <begin position="53"/>
        <end position="108"/>
    </location>
</feature>
<evidence type="ECO:0000256" key="1">
    <source>
        <dbReference type="SAM" id="MobiDB-lite"/>
    </source>
</evidence>
<evidence type="ECO:0000313" key="3">
    <source>
        <dbReference type="EMBL" id="CAL1412274.1"/>
    </source>
</evidence>
<dbReference type="InterPro" id="IPR025558">
    <property type="entry name" value="DUF4283"/>
</dbReference>
<dbReference type="EMBL" id="OZ034822">
    <property type="protein sequence ID" value="CAL1412274.1"/>
    <property type="molecule type" value="Genomic_DNA"/>
</dbReference>
<feature type="region of interest" description="Disordered" evidence="1">
    <location>
        <begin position="1"/>
        <end position="38"/>
    </location>
</feature>
<protein>
    <recommendedName>
        <fullName evidence="2">DUF4283 domain-containing protein</fullName>
    </recommendedName>
</protein>
<dbReference type="AlphaFoldDB" id="A0AAV2GNM5"/>
<feature type="compositionally biased region" description="Acidic residues" evidence="1">
    <location>
        <begin position="23"/>
        <end position="34"/>
    </location>
</feature>